<accession>A0A1R4EQV0</accession>
<dbReference type="Proteomes" id="UP000195766">
    <property type="component" value="Unassembled WGS sequence"/>
</dbReference>
<proteinExistence type="inferred from homology"/>
<protein>
    <submittedName>
        <fullName evidence="6">Conjugative transfer protein TrbI</fullName>
    </submittedName>
</protein>
<dbReference type="AlphaFoldDB" id="A0A1R4EQV0"/>
<dbReference type="GO" id="GO:0016020">
    <property type="term" value="C:membrane"/>
    <property type="evidence" value="ECO:0007669"/>
    <property type="project" value="UniProtKB-SubCell"/>
</dbReference>
<evidence type="ECO:0000313" key="6">
    <source>
        <dbReference type="EMBL" id="SJM45916.1"/>
    </source>
</evidence>
<reference evidence="6 7" key="1">
    <citation type="submission" date="2017-02" db="EMBL/GenBank/DDBJ databases">
        <authorList>
            <person name="Peterson S.W."/>
        </authorList>
    </citation>
    <scope>NUCLEOTIDE SEQUENCE [LARGE SCALE GENOMIC DNA]</scope>
    <source>
        <strain evidence="6 7">3F5N</strain>
    </source>
</reference>
<dbReference type="Gene3D" id="2.40.128.260">
    <property type="entry name" value="Type IV secretion system, VirB10/TraB/TrbI"/>
    <property type="match status" value="1"/>
</dbReference>
<dbReference type="InterPro" id="IPR005498">
    <property type="entry name" value="T4SS_VirB10/TraB/TrbI"/>
</dbReference>
<dbReference type="CDD" id="cd16429">
    <property type="entry name" value="VirB10"/>
    <property type="match status" value="1"/>
</dbReference>
<comment type="similarity">
    <text evidence="2">Belongs to the TrbI/VirB10 family.</text>
</comment>
<evidence type="ECO:0000256" key="2">
    <source>
        <dbReference type="ARBA" id="ARBA00010265"/>
    </source>
</evidence>
<organism evidence="6 7">
    <name type="scientific">Brevundimonas diminuta 3F5N</name>
    <dbReference type="NCBI Taxonomy" id="1255603"/>
    <lineage>
        <taxon>Bacteria</taxon>
        <taxon>Pseudomonadati</taxon>
        <taxon>Pseudomonadota</taxon>
        <taxon>Alphaproteobacteria</taxon>
        <taxon>Caulobacterales</taxon>
        <taxon>Caulobacteraceae</taxon>
        <taxon>Brevundimonas</taxon>
    </lineage>
</organism>
<evidence type="ECO:0000256" key="3">
    <source>
        <dbReference type="ARBA" id="ARBA00022692"/>
    </source>
</evidence>
<evidence type="ECO:0000256" key="1">
    <source>
        <dbReference type="ARBA" id="ARBA00004167"/>
    </source>
</evidence>
<sequence>MTGVDTARPGPVVAMVTQNVFDTVSGRHLLIPQGTRLIGRHEGESAYGDRRAFLVWDRLILPNGKSLILDSEPGVDAQGTIGVRGLVDRRLFPLLVGTLFAGALTTLGQMARDDSGRNGGGWLGDAGDAAAIEGAQVGGRLVDRELEVRPSIRLRAGAPVHVMITRDLVLEPYTP</sequence>
<evidence type="ECO:0000256" key="4">
    <source>
        <dbReference type="ARBA" id="ARBA00022989"/>
    </source>
</evidence>
<keyword evidence="5" id="KW-0472">Membrane</keyword>
<evidence type="ECO:0000313" key="7">
    <source>
        <dbReference type="Proteomes" id="UP000195766"/>
    </source>
</evidence>
<gene>
    <name evidence="6" type="ORF">FM111_00280</name>
</gene>
<comment type="subcellular location">
    <subcellularLocation>
        <location evidence="1">Membrane</location>
        <topology evidence="1">Single-pass membrane protein</topology>
    </subcellularLocation>
</comment>
<keyword evidence="3" id="KW-0812">Transmembrane</keyword>
<name>A0A1R4EQV0_BREDI</name>
<evidence type="ECO:0000256" key="5">
    <source>
        <dbReference type="ARBA" id="ARBA00023136"/>
    </source>
</evidence>
<dbReference type="EMBL" id="FUIE01000002">
    <property type="protein sequence ID" value="SJM45916.1"/>
    <property type="molecule type" value="Genomic_DNA"/>
</dbReference>
<keyword evidence="4" id="KW-1133">Transmembrane helix</keyword>
<dbReference type="InterPro" id="IPR042217">
    <property type="entry name" value="T4SS_VirB10/TrbI"/>
</dbReference>
<dbReference type="Pfam" id="PF03743">
    <property type="entry name" value="TrbI"/>
    <property type="match status" value="1"/>
</dbReference>